<feature type="transmembrane region" description="Helical" evidence="1">
    <location>
        <begin position="78"/>
        <end position="98"/>
    </location>
</feature>
<reference evidence="3 4" key="1">
    <citation type="submission" date="2018-07" db="EMBL/GenBank/DDBJ databases">
        <title>Genomic Encyclopedia of Type Strains, Phase IV (KMG-IV): sequencing the most valuable type-strain genomes for metagenomic binning, comparative biology and taxonomic classification.</title>
        <authorList>
            <person name="Goeker M."/>
        </authorList>
    </citation>
    <scope>NUCLEOTIDE SEQUENCE [LARGE SCALE GENOMIC DNA]</scope>
    <source>
        <strain evidence="3 4">DSM 14324</strain>
    </source>
</reference>
<dbReference type="Proteomes" id="UP000256334">
    <property type="component" value="Unassembled WGS sequence"/>
</dbReference>
<evidence type="ECO:0000313" key="4">
    <source>
        <dbReference type="Proteomes" id="UP000256334"/>
    </source>
</evidence>
<dbReference type="OrthoDB" id="9786029at2"/>
<feature type="transmembrane region" description="Helical" evidence="1">
    <location>
        <begin position="21"/>
        <end position="42"/>
    </location>
</feature>
<keyword evidence="1" id="KW-1133">Transmembrane helix</keyword>
<dbReference type="Pfam" id="PF09835">
    <property type="entry name" value="DUF2062"/>
    <property type="match status" value="1"/>
</dbReference>
<accession>A0A3D9DZD1</accession>
<dbReference type="EMBL" id="QRDJ01000006">
    <property type="protein sequence ID" value="REC96061.1"/>
    <property type="molecule type" value="Genomic_DNA"/>
</dbReference>
<name>A0A3D9DZD1_9GAMM</name>
<comment type="caution">
    <text evidence="3">The sequence shown here is derived from an EMBL/GenBank/DDBJ whole genome shotgun (WGS) entry which is preliminary data.</text>
</comment>
<feature type="domain" description="DUF2062" evidence="2">
    <location>
        <begin position="22"/>
        <end position="163"/>
    </location>
</feature>
<keyword evidence="1" id="KW-0812">Transmembrane</keyword>
<dbReference type="InterPro" id="IPR018639">
    <property type="entry name" value="DUF2062"/>
</dbReference>
<sequence>MLRRFIQRYLPDPEAIRRRKSLRLIHPLLGNPALWLITRRSIANGMSVGLFCALLPIPGQMLIAALGAWWLRGHLPLALALVWLTNPLTMPVIFYVTYRAGAWLLHTPPRALPDEVSVSWFANQLVDMMPALMIGSLVCALVIGVIANILTRLCWRWHILRIWRKRRQHRRRHH</sequence>
<dbReference type="RefSeq" id="WP_115853008.1">
    <property type="nucleotide sequence ID" value="NZ_QRDJ01000006.1"/>
</dbReference>
<feature type="transmembrane region" description="Helical" evidence="1">
    <location>
        <begin position="48"/>
        <end position="71"/>
    </location>
</feature>
<proteinExistence type="predicted"/>
<evidence type="ECO:0000313" key="3">
    <source>
        <dbReference type="EMBL" id="REC96061.1"/>
    </source>
</evidence>
<keyword evidence="4" id="KW-1185">Reference proteome</keyword>
<gene>
    <name evidence="3" type="ORF">C8D72_0734</name>
</gene>
<feature type="transmembrane region" description="Helical" evidence="1">
    <location>
        <begin position="131"/>
        <end position="155"/>
    </location>
</feature>
<protein>
    <recommendedName>
        <fullName evidence="2">DUF2062 domain-containing protein</fullName>
    </recommendedName>
</protein>
<evidence type="ECO:0000259" key="2">
    <source>
        <dbReference type="Pfam" id="PF09835"/>
    </source>
</evidence>
<dbReference type="AlphaFoldDB" id="A0A3D9DZD1"/>
<dbReference type="PANTHER" id="PTHR40547:SF1">
    <property type="entry name" value="SLL0298 PROTEIN"/>
    <property type="match status" value="1"/>
</dbReference>
<organism evidence="3 4">
    <name type="scientific">Kushneria indalinina DSM 14324</name>
    <dbReference type="NCBI Taxonomy" id="1122140"/>
    <lineage>
        <taxon>Bacteria</taxon>
        <taxon>Pseudomonadati</taxon>
        <taxon>Pseudomonadota</taxon>
        <taxon>Gammaproteobacteria</taxon>
        <taxon>Oceanospirillales</taxon>
        <taxon>Halomonadaceae</taxon>
        <taxon>Kushneria</taxon>
    </lineage>
</organism>
<keyword evidence="1" id="KW-0472">Membrane</keyword>
<evidence type="ECO:0000256" key="1">
    <source>
        <dbReference type="SAM" id="Phobius"/>
    </source>
</evidence>
<dbReference type="PANTHER" id="PTHR40547">
    <property type="entry name" value="SLL0298 PROTEIN"/>
    <property type="match status" value="1"/>
</dbReference>